<proteinExistence type="predicted"/>
<keyword evidence="2" id="KW-1185">Reference proteome</keyword>
<reference evidence="1 2" key="1">
    <citation type="journal article" date="2022" name="DNA Res.">
        <title>Chromosomal-level genome assembly of the orchid tree Bauhinia variegata (Leguminosae; Cercidoideae) supports the allotetraploid origin hypothesis of Bauhinia.</title>
        <authorList>
            <person name="Zhong Y."/>
            <person name="Chen Y."/>
            <person name="Zheng D."/>
            <person name="Pang J."/>
            <person name="Liu Y."/>
            <person name="Luo S."/>
            <person name="Meng S."/>
            <person name="Qian L."/>
            <person name="Wei D."/>
            <person name="Dai S."/>
            <person name="Zhou R."/>
        </authorList>
    </citation>
    <scope>NUCLEOTIDE SEQUENCE [LARGE SCALE GENOMIC DNA]</scope>
    <source>
        <strain evidence="1">BV-YZ2020</strain>
    </source>
</reference>
<protein>
    <submittedName>
        <fullName evidence="1">Uncharacterized protein</fullName>
    </submittedName>
</protein>
<gene>
    <name evidence="1" type="ORF">L6164_028438</name>
</gene>
<name>A0ACB9L6H7_BAUVA</name>
<accession>A0ACB9L6H7</accession>
<evidence type="ECO:0000313" key="1">
    <source>
        <dbReference type="EMBL" id="KAI4305048.1"/>
    </source>
</evidence>
<organism evidence="1 2">
    <name type="scientific">Bauhinia variegata</name>
    <name type="common">Purple orchid tree</name>
    <name type="synonym">Phanera variegata</name>
    <dbReference type="NCBI Taxonomy" id="167791"/>
    <lineage>
        <taxon>Eukaryota</taxon>
        <taxon>Viridiplantae</taxon>
        <taxon>Streptophyta</taxon>
        <taxon>Embryophyta</taxon>
        <taxon>Tracheophyta</taxon>
        <taxon>Spermatophyta</taxon>
        <taxon>Magnoliopsida</taxon>
        <taxon>eudicotyledons</taxon>
        <taxon>Gunneridae</taxon>
        <taxon>Pentapetalae</taxon>
        <taxon>rosids</taxon>
        <taxon>fabids</taxon>
        <taxon>Fabales</taxon>
        <taxon>Fabaceae</taxon>
        <taxon>Cercidoideae</taxon>
        <taxon>Cercideae</taxon>
        <taxon>Bauhiniinae</taxon>
        <taxon>Bauhinia</taxon>
    </lineage>
</organism>
<dbReference type="EMBL" id="CM039437">
    <property type="protein sequence ID" value="KAI4305048.1"/>
    <property type="molecule type" value="Genomic_DNA"/>
</dbReference>
<comment type="caution">
    <text evidence="1">The sequence shown here is derived from an EMBL/GenBank/DDBJ whole genome shotgun (WGS) entry which is preliminary data.</text>
</comment>
<evidence type="ECO:0000313" key="2">
    <source>
        <dbReference type="Proteomes" id="UP000828941"/>
    </source>
</evidence>
<dbReference type="Proteomes" id="UP000828941">
    <property type="component" value="Chromosome 12"/>
</dbReference>
<sequence length="97" mass="10672">MPPQDFCPESHTQCVKAREGPSLILLLLASLPTTSSAFPSSLALIRSPSPNLAFSFQLFSQLFCLLFSLGSLWLLSPIFWWYLLSIWSCCSVSSAAV</sequence>